<dbReference type="GO" id="GO:0000914">
    <property type="term" value="P:phragmoplast assembly"/>
    <property type="evidence" value="ECO:0007669"/>
    <property type="project" value="InterPro"/>
</dbReference>
<proteinExistence type="predicted"/>
<accession>A0AAV6J454</accession>
<name>A0AAV6J454_9ERIC</name>
<evidence type="ECO:0000313" key="2">
    <source>
        <dbReference type="Proteomes" id="UP000823749"/>
    </source>
</evidence>
<dbReference type="EMBL" id="JACTNZ010000008">
    <property type="protein sequence ID" value="KAG5534369.1"/>
    <property type="molecule type" value="Genomic_DNA"/>
</dbReference>
<dbReference type="AlphaFoldDB" id="A0AAV6J454"/>
<keyword evidence="2" id="KW-1185">Reference proteome</keyword>
<gene>
    <name evidence="1" type="ORF">RHGRI_022486</name>
</gene>
<dbReference type="PANTHER" id="PTHR46562:SF1">
    <property type="entry name" value="SERINE_THREONINE-PROTEIN KINASE ULK4"/>
    <property type="match status" value="1"/>
</dbReference>
<dbReference type="GO" id="GO:0008017">
    <property type="term" value="F:microtubule binding"/>
    <property type="evidence" value="ECO:0007669"/>
    <property type="project" value="InterPro"/>
</dbReference>
<dbReference type="InterPro" id="IPR044591">
    <property type="entry name" value="RUK"/>
</dbReference>
<reference evidence="1" key="1">
    <citation type="submission" date="2020-08" db="EMBL/GenBank/DDBJ databases">
        <title>Plant Genome Project.</title>
        <authorList>
            <person name="Zhang R.-G."/>
        </authorList>
    </citation>
    <scope>NUCLEOTIDE SEQUENCE</scope>
    <source>
        <strain evidence="1">WSP0</strain>
        <tissue evidence="1">Leaf</tissue>
    </source>
</reference>
<evidence type="ECO:0000313" key="1">
    <source>
        <dbReference type="EMBL" id="KAG5534369.1"/>
    </source>
</evidence>
<organism evidence="1 2">
    <name type="scientific">Rhododendron griersonianum</name>
    <dbReference type="NCBI Taxonomy" id="479676"/>
    <lineage>
        <taxon>Eukaryota</taxon>
        <taxon>Viridiplantae</taxon>
        <taxon>Streptophyta</taxon>
        <taxon>Embryophyta</taxon>
        <taxon>Tracheophyta</taxon>
        <taxon>Spermatophyta</taxon>
        <taxon>Magnoliopsida</taxon>
        <taxon>eudicotyledons</taxon>
        <taxon>Gunneridae</taxon>
        <taxon>Pentapetalae</taxon>
        <taxon>asterids</taxon>
        <taxon>Ericales</taxon>
        <taxon>Ericaceae</taxon>
        <taxon>Ericoideae</taxon>
        <taxon>Rhodoreae</taxon>
        <taxon>Rhododendron</taxon>
    </lineage>
</organism>
<dbReference type="SUPFAM" id="SSF48371">
    <property type="entry name" value="ARM repeat"/>
    <property type="match status" value="1"/>
</dbReference>
<dbReference type="InterPro" id="IPR016024">
    <property type="entry name" value="ARM-type_fold"/>
</dbReference>
<sequence length="427" mass="47388">MSTPNHRQGVLEQIDSNTNQVDTAIVNIHLSDDTRARDLELSSDHDKMGATPCNVSPQLKVRRAKEVQGVPLTLIIRDHPMTSPNSQVLWHPSDLSVKPVEPSRKADKASIPCLLFDTLPVSDFVKMPLDQLEAVSNRIVAFLDGKTTNGEKQNGQTRKLRKFSMAALGQLLFYTSTRNEHNEDCNPPECPSKDIKFSSGWQVCSLPYAISSTSISYAFPRSADFIGVGTFTEVEDDVTQLYALRTIENICSQGATWASHLASQDVIGNLCYIFLDGKQENMKLTAGSCLAYLVCFNPPSIQHVVERLPLRDTPAALVKGSLREQQICLNLLNMAMLGTHMIANIGRHLLSLGEGKNLVPCLMSLIEQGSEVLGERHLFLWLSSVRIAREGCPISFAMHGLLEVTTRYNNNNYRPTTDYGRESAWTN</sequence>
<comment type="caution">
    <text evidence="1">The sequence shown here is derived from an EMBL/GenBank/DDBJ whole genome shotgun (WGS) entry which is preliminary data.</text>
</comment>
<dbReference type="PANTHER" id="PTHR46562">
    <property type="entry name" value="SERINE/THREONINE-KINASE ULK4-LIKE PROTEIN-RELATED"/>
    <property type="match status" value="1"/>
</dbReference>
<dbReference type="Proteomes" id="UP000823749">
    <property type="component" value="Chromosome 8"/>
</dbReference>
<protein>
    <submittedName>
        <fullName evidence="1">Uncharacterized protein</fullName>
    </submittedName>
</protein>